<evidence type="ECO:0000256" key="3">
    <source>
        <dbReference type="ARBA" id="ARBA00024912"/>
    </source>
</evidence>
<dbReference type="Pfam" id="PF08609">
    <property type="entry name" value="Fes1"/>
    <property type="match status" value="1"/>
</dbReference>
<accession>A0A9P4K6B4</accession>
<reference evidence="7" key="1">
    <citation type="journal article" date="2020" name="Stud. Mycol.">
        <title>101 Dothideomycetes genomes: A test case for predicting lifestyles and emergence of pathogens.</title>
        <authorList>
            <person name="Haridas S."/>
            <person name="Albert R."/>
            <person name="Binder M."/>
            <person name="Bloem J."/>
            <person name="LaButti K."/>
            <person name="Salamov A."/>
            <person name="Andreopoulos B."/>
            <person name="Baker S."/>
            <person name="Barry K."/>
            <person name="Bills G."/>
            <person name="Bluhm B."/>
            <person name="Cannon C."/>
            <person name="Castanera R."/>
            <person name="Culley D."/>
            <person name="Daum C."/>
            <person name="Ezra D."/>
            <person name="Gonzalez J."/>
            <person name="Henrissat B."/>
            <person name="Kuo A."/>
            <person name="Liang C."/>
            <person name="Lipzen A."/>
            <person name="Lutzoni F."/>
            <person name="Magnuson J."/>
            <person name="Mondo S."/>
            <person name="Nolan M."/>
            <person name="Ohm R."/>
            <person name="Pangilinan J."/>
            <person name="Park H.-J."/>
            <person name="Ramirez L."/>
            <person name="Alfaro M."/>
            <person name="Sun H."/>
            <person name="Tritt A."/>
            <person name="Yoshinaga Y."/>
            <person name="Zwiers L.-H."/>
            <person name="Turgeon B."/>
            <person name="Goodwin S."/>
            <person name="Spatafora J."/>
            <person name="Crous P."/>
            <person name="Grigoriev I."/>
        </authorList>
    </citation>
    <scope>NUCLEOTIDE SEQUENCE [LARGE SCALE GENOMIC DNA]</scope>
    <source>
        <strain evidence="7">CBS 304.66</strain>
    </source>
</reference>
<dbReference type="GO" id="GO:0000774">
    <property type="term" value="F:adenyl-nucleotide exchange factor activity"/>
    <property type="evidence" value="ECO:0007669"/>
    <property type="project" value="TreeGrafter"/>
</dbReference>
<evidence type="ECO:0000259" key="5">
    <source>
        <dbReference type="Pfam" id="PF08609"/>
    </source>
</evidence>
<dbReference type="EMBL" id="ML986634">
    <property type="protein sequence ID" value="KAF2262928.1"/>
    <property type="molecule type" value="Genomic_DNA"/>
</dbReference>
<dbReference type="PANTHER" id="PTHR19316:SF18">
    <property type="entry name" value="HSP70-BINDING PROTEIN 1"/>
    <property type="match status" value="1"/>
</dbReference>
<dbReference type="Proteomes" id="UP000800093">
    <property type="component" value="Unassembled WGS sequence"/>
</dbReference>
<dbReference type="InterPro" id="IPR050693">
    <property type="entry name" value="Hsp70_NEF-Inhibitors"/>
</dbReference>
<evidence type="ECO:0000313" key="6">
    <source>
        <dbReference type="EMBL" id="KAF2262928.1"/>
    </source>
</evidence>
<evidence type="ECO:0000313" key="7">
    <source>
        <dbReference type="Proteomes" id="UP000800093"/>
    </source>
</evidence>
<proteinExistence type="inferred from homology"/>
<comment type="similarity">
    <text evidence="1">Belongs to the FES1 family.</text>
</comment>
<dbReference type="PANTHER" id="PTHR19316">
    <property type="entry name" value="PROTEIN FOLDING REGULATOR"/>
    <property type="match status" value="1"/>
</dbReference>
<dbReference type="OrthoDB" id="10250458at2759"/>
<feature type="repeat" description="ARM" evidence="4">
    <location>
        <begin position="166"/>
        <end position="197"/>
    </location>
</feature>
<dbReference type="InterPro" id="IPR000225">
    <property type="entry name" value="Armadillo"/>
</dbReference>
<dbReference type="SUPFAM" id="SSF48371">
    <property type="entry name" value="ARM repeat"/>
    <property type="match status" value="1"/>
</dbReference>
<sequence>MNDPALNSLLQWGIQNSNPATIAEAKAQQRNIDTDEREHFLGVVLGTAGTQADTMLERMITIRNRNSSLEDRVKAFDELGESIAECNNPDFMENKIDHNRWNNLLDKSLQKKTDVKPLGEVTPSLWTLLLEELENVEAEARAKAAMCVKAAVENNSRGQEKLFTLGGIPKLVELATQDTSEEVRKKAIGALSSATRNFQPNLDAMVQNVPAKFKPDSEMDASDMDAITGFINQLKADI</sequence>
<dbReference type="GO" id="GO:0005783">
    <property type="term" value="C:endoplasmic reticulum"/>
    <property type="evidence" value="ECO:0007669"/>
    <property type="project" value="TreeGrafter"/>
</dbReference>
<keyword evidence="7" id="KW-1185">Reference proteome</keyword>
<dbReference type="Gene3D" id="1.25.10.10">
    <property type="entry name" value="Leucine-rich Repeat Variant"/>
    <property type="match status" value="1"/>
</dbReference>
<evidence type="ECO:0000256" key="2">
    <source>
        <dbReference type="ARBA" id="ARBA00022737"/>
    </source>
</evidence>
<dbReference type="InterPro" id="IPR016024">
    <property type="entry name" value="ARM-type_fold"/>
</dbReference>
<evidence type="ECO:0000256" key="1">
    <source>
        <dbReference type="ARBA" id="ARBA00011045"/>
    </source>
</evidence>
<feature type="domain" description="Nucleotide exchange factor Fes1" evidence="5">
    <location>
        <begin position="6"/>
        <end position="84"/>
    </location>
</feature>
<keyword evidence="2" id="KW-0677">Repeat</keyword>
<dbReference type="PROSITE" id="PS50176">
    <property type="entry name" value="ARM_REPEAT"/>
    <property type="match status" value="1"/>
</dbReference>
<dbReference type="AlphaFoldDB" id="A0A9P4K6B4"/>
<protein>
    <recommendedName>
        <fullName evidence="5">Nucleotide exchange factor Fes1 domain-containing protein</fullName>
    </recommendedName>
</protein>
<evidence type="ECO:0000256" key="4">
    <source>
        <dbReference type="PROSITE-ProRule" id="PRU00259"/>
    </source>
</evidence>
<dbReference type="InterPro" id="IPR011989">
    <property type="entry name" value="ARM-like"/>
</dbReference>
<organism evidence="6 7">
    <name type="scientific">Lojkania enalia</name>
    <dbReference type="NCBI Taxonomy" id="147567"/>
    <lineage>
        <taxon>Eukaryota</taxon>
        <taxon>Fungi</taxon>
        <taxon>Dikarya</taxon>
        <taxon>Ascomycota</taxon>
        <taxon>Pezizomycotina</taxon>
        <taxon>Dothideomycetes</taxon>
        <taxon>Pleosporomycetidae</taxon>
        <taxon>Pleosporales</taxon>
        <taxon>Pleosporales incertae sedis</taxon>
        <taxon>Lojkania</taxon>
    </lineage>
</organism>
<dbReference type="InterPro" id="IPR013918">
    <property type="entry name" value="Nucleotide_exch_fac_Fes1"/>
</dbReference>
<comment type="caution">
    <text evidence="6">The sequence shown here is derived from an EMBL/GenBank/DDBJ whole genome shotgun (WGS) entry which is preliminary data.</text>
</comment>
<comment type="function">
    <text evidence="3">Functions as a nucleotide exchange factor (NEF) for Hsp70 chaperones which accelerates the release of ADP. Required for fully efficient Hsp70-mediated folding of proteins.</text>
</comment>
<name>A0A9P4K6B4_9PLEO</name>
<gene>
    <name evidence="6" type="ORF">CC78DRAFT_295299</name>
</gene>